<evidence type="ECO:0000256" key="4">
    <source>
        <dbReference type="ARBA" id="ARBA00022679"/>
    </source>
</evidence>
<dbReference type="CDD" id="cd00483">
    <property type="entry name" value="HPPK"/>
    <property type="match status" value="1"/>
</dbReference>
<evidence type="ECO:0000256" key="7">
    <source>
        <dbReference type="ARBA" id="ARBA00022840"/>
    </source>
</evidence>
<comment type="catalytic activity">
    <reaction evidence="1">
        <text>6-hydroxymethyl-7,8-dihydropterin + ATP = (7,8-dihydropterin-6-yl)methyl diphosphate + AMP + H(+)</text>
        <dbReference type="Rhea" id="RHEA:11412"/>
        <dbReference type="ChEBI" id="CHEBI:15378"/>
        <dbReference type="ChEBI" id="CHEBI:30616"/>
        <dbReference type="ChEBI" id="CHEBI:44841"/>
        <dbReference type="ChEBI" id="CHEBI:72950"/>
        <dbReference type="ChEBI" id="CHEBI:456215"/>
        <dbReference type="EC" id="2.7.6.3"/>
    </reaction>
</comment>
<gene>
    <name evidence="10" type="primary">folK</name>
    <name evidence="10" type="ORF">GCM10007216_38980</name>
</gene>
<comment type="pathway">
    <text evidence="2">Cofactor biosynthesis; tetrahydrofolate biosynthesis; 2-amino-4-hydroxy-6-hydroxymethyl-7,8-dihydropteridine diphosphate from 7,8-dihydroneopterin triphosphate: step 4/4.</text>
</comment>
<dbReference type="NCBIfam" id="TIGR01498">
    <property type="entry name" value="folK"/>
    <property type="match status" value="1"/>
</dbReference>
<organism evidence="10 11">
    <name type="scientific">Thalassobacillus devorans</name>
    <dbReference type="NCBI Taxonomy" id="279813"/>
    <lineage>
        <taxon>Bacteria</taxon>
        <taxon>Bacillati</taxon>
        <taxon>Bacillota</taxon>
        <taxon>Bacilli</taxon>
        <taxon>Bacillales</taxon>
        <taxon>Bacillaceae</taxon>
        <taxon>Thalassobacillus</taxon>
    </lineage>
</organism>
<evidence type="ECO:0000313" key="10">
    <source>
        <dbReference type="EMBL" id="GGD04539.1"/>
    </source>
</evidence>
<keyword evidence="7" id="KW-0067">ATP-binding</keyword>
<dbReference type="InterPro" id="IPR000550">
    <property type="entry name" value="Hppk"/>
</dbReference>
<evidence type="ECO:0000259" key="9">
    <source>
        <dbReference type="PROSITE" id="PS00794"/>
    </source>
</evidence>
<keyword evidence="6" id="KW-0418">Kinase</keyword>
<dbReference type="PANTHER" id="PTHR43071">
    <property type="entry name" value="2-AMINO-4-HYDROXY-6-HYDROXYMETHYLDIHYDROPTERIDINE PYROPHOSPHOKINASE"/>
    <property type="match status" value="1"/>
</dbReference>
<dbReference type="EC" id="2.7.6.3" evidence="3"/>
<protein>
    <recommendedName>
        <fullName evidence="3">2-amino-4-hydroxy-6-hydroxymethyldihydropteridine diphosphokinase</fullName>
        <ecNumber evidence="3">2.7.6.3</ecNumber>
    </recommendedName>
</protein>
<dbReference type="Pfam" id="PF01288">
    <property type="entry name" value="HPPK"/>
    <property type="match status" value="1"/>
</dbReference>
<keyword evidence="8" id="KW-0289">Folate biosynthesis</keyword>
<keyword evidence="5" id="KW-0547">Nucleotide-binding</keyword>
<accession>A0ABQ1PVT1</accession>
<dbReference type="RefSeq" id="WP_062438523.1">
    <property type="nucleotide sequence ID" value="NZ_BMCJ01000012.1"/>
</dbReference>
<keyword evidence="11" id="KW-1185">Reference proteome</keyword>
<evidence type="ECO:0000256" key="2">
    <source>
        <dbReference type="ARBA" id="ARBA00005051"/>
    </source>
</evidence>
<evidence type="ECO:0000256" key="5">
    <source>
        <dbReference type="ARBA" id="ARBA00022741"/>
    </source>
</evidence>
<dbReference type="EMBL" id="BMCJ01000012">
    <property type="protein sequence ID" value="GGD04539.1"/>
    <property type="molecule type" value="Genomic_DNA"/>
</dbReference>
<sequence>MGNQVYIALGSNIEPRKEYLDEAITELESHHAIQLTRSSSIYETMPVGYTEQSDFLNMVVEIKTTLRPLELLDICQSIEAQLGRKREVKWGPRTIDLDILLYNQENIVSERLIVPHPAMHERAFVMVPLGEVSPEVILPNLNRTVEDILNKIPKNETKGVIPWQTISGEEGLKDSEN</sequence>
<dbReference type="SUPFAM" id="SSF55083">
    <property type="entry name" value="6-hydroxymethyl-7,8-dihydropterin pyrophosphokinase, HPPK"/>
    <property type="match status" value="1"/>
</dbReference>
<feature type="domain" description="7,8-dihydro-6-hydroxymethylpterin-pyrophosphokinase" evidence="9">
    <location>
        <begin position="89"/>
        <end position="100"/>
    </location>
</feature>
<keyword evidence="4" id="KW-0808">Transferase</keyword>
<dbReference type="PANTHER" id="PTHR43071:SF1">
    <property type="entry name" value="2-AMINO-4-HYDROXY-6-HYDROXYMETHYLDIHYDROPTERIDINE PYROPHOSPHOKINASE"/>
    <property type="match status" value="1"/>
</dbReference>
<proteinExistence type="predicted"/>
<name>A0ABQ1PVT1_9BACI</name>
<evidence type="ECO:0000256" key="1">
    <source>
        <dbReference type="ARBA" id="ARBA00000198"/>
    </source>
</evidence>
<evidence type="ECO:0000256" key="3">
    <source>
        <dbReference type="ARBA" id="ARBA00013253"/>
    </source>
</evidence>
<evidence type="ECO:0000313" key="11">
    <source>
        <dbReference type="Proteomes" id="UP000619534"/>
    </source>
</evidence>
<dbReference type="PROSITE" id="PS00794">
    <property type="entry name" value="HPPK"/>
    <property type="match status" value="1"/>
</dbReference>
<comment type="caution">
    <text evidence="10">The sequence shown here is derived from an EMBL/GenBank/DDBJ whole genome shotgun (WGS) entry which is preliminary data.</text>
</comment>
<dbReference type="InterPro" id="IPR035907">
    <property type="entry name" value="Hppk_sf"/>
</dbReference>
<evidence type="ECO:0000256" key="8">
    <source>
        <dbReference type="ARBA" id="ARBA00022909"/>
    </source>
</evidence>
<dbReference type="Proteomes" id="UP000619534">
    <property type="component" value="Unassembled WGS sequence"/>
</dbReference>
<evidence type="ECO:0000256" key="6">
    <source>
        <dbReference type="ARBA" id="ARBA00022777"/>
    </source>
</evidence>
<reference evidence="11" key="1">
    <citation type="journal article" date="2019" name="Int. J. Syst. Evol. Microbiol.">
        <title>The Global Catalogue of Microorganisms (GCM) 10K type strain sequencing project: providing services to taxonomists for standard genome sequencing and annotation.</title>
        <authorList>
            <consortium name="The Broad Institute Genomics Platform"/>
            <consortium name="The Broad Institute Genome Sequencing Center for Infectious Disease"/>
            <person name="Wu L."/>
            <person name="Ma J."/>
        </authorList>
    </citation>
    <scope>NUCLEOTIDE SEQUENCE [LARGE SCALE GENOMIC DNA]</scope>
    <source>
        <strain evidence="11">CCM 7282</strain>
    </source>
</reference>
<dbReference type="Gene3D" id="3.30.70.560">
    <property type="entry name" value="7,8-Dihydro-6-hydroxymethylpterin-pyrophosphokinase HPPK"/>
    <property type="match status" value="1"/>
</dbReference>